<organism evidence="1 2">
    <name type="scientific">Bythopirellula goksoeyrii</name>
    <dbReference type="NCBI Taxonomy" id="1400387"/>
    <lineage>
        <taxon>Bacteria</taxon>
        <taxon>Pseudomonadati</taxon>
        <taxon>Planctomycetota</taxon>
        <taxon>Planctomycetia</taxon>
        <taxon>Pirellulales</taxon>
        <taxon>Lacipirellulaceae</taxon>
        <taxon>Bythopirellula</taxon>
    </lineage>
</organism>
<proteinExistence type="predicted"/>
<reference evidence="1 2" key="1">
    <citation type="submission" date="2019-08" db="EMBL/GenBank/DDBJ databases">
        <title>Deep-cultivation of Planctomycetes and their phenomic and genomic characterization uncovers novel biology.</title>
        <authorList>
            <person name="Wiegand S."/>
            <person name="Jogler M."/>
            <person name="Boedeker C."/>
            <person name="Pinto D."/>
            <person name="Vollmers J."/>
            <person name="Rivas-Marin E."/>
            <person name="Kohn T."/>
            <person name="Peeters S.H."/>
            <person name="Heuer A."/>
            <person name="Rast P."/>
            <person name="Oberbeckmann S."/>
            <person name="Bunk B."/>
            <person name="Jeske O."/>
            <person name="Meyerdierks A."/>
            <person name="Storesund J.E."/>
            <person name="Kallscheuer N."/>
            <person name="Luecker S."/>
            <person name="Lage O.M."/>
            <person name="Pohl T."/>
            <person name="Merkel B.J."/>
            <person name="Hornburger P."/>
            <person name="Mueller R.-W."/>
            <person name="Bruemmer F."/>
            <person name="Labrenz M."/>
            <person name="Spormann A.M."/>
            <person name="Op den Camp H."/>
            <person name="Overmann J."/>
            <person name="Amann R."/>
            <person name="Jetten M.S.M."/>
            <person name="Mascher T."/>
            <person name="Medema M.H."/>
            <person name="Devos D.P."/>
            <person name="Kaster A.-K."/>
            <person name="Ovreas L."/>
            <person name="Rohde M."/>
            <person name="Galperin M.Y."/>
            <person name="Jogler C."/>
        </authorList>
    </citation>
    <scope>NUCLEOTIDE SEQUENCE [LARGE SCALE GENOMIC DNA]</scope>
    <source>
        <strain evidence="1 2">Pr1d</strain>
    </source>
</reference>
<dbReference type="AlphaFoldDB" id="A0A5B9QKF2"/>
<keyword evidence="2" id="KW-1185">Reference proteome</keyword>
<evidence type="ECO:0000313" key="1">
    <source>
        <dbReference type="EMBL" id="QEG38015.1"/>
    </source>
</evidence>
<protein>
    <submittedName>
        <fullName evidence="1">Uncharacterized protein</fullName>
    </submittedName>
</protein>
<evidence type="ECO:0000313" key="2">
    <source>
        <dbReference type="Proteomes" id="UP000323917"/>
    </source>
</evidence>
<gene>
    <name evidence="1" type="ORF">Pr1d_53630</name>
</gene>
<sequence>MFLTVILGMPVGFLAPKILLEIYFEVFQFQLSGFGVGGSMFW</sequence>
<name>A0A5B9QKF2_9BACT</name>
<dbReference type="Proteomes" id="UP000323917">
    <property type="component" value="Chromosome"/>
</dbReference>
<dbReference type="EMBL" id="CP042913">
    <property type="protein sequence ID" value="QEG38015.1"/>
    <property type="molecule type" value="Genomic_DNA"/>
</dbReference>
<dbReference type="KEGG" id="bgok:Pr1d_53630"/>
<accession>A0A5B9QKF2</accession>